<dbReference type="EMBL" id="ML769416">
    <property type="protein sequence ID" value="KAE9404547.1"/>
    <property type="molecule type" value="Genomic_DNA"/>
</dbReference>
<evidence type="ECO:0000313" key="2">
    <source>
        <dbReference type="EMBL" id="KAE9404547.1"/>
    </source>
</evidence>
<proteinExistence type="predicted"/>
<dbReference type="Proteomes" id="UP000799118">
    <property type="component" value="Unassembled WGS sequence"/>
</dbReference>
<gene>
    <name evidence="2" type="ORF">BT96DRAFT_989367</name>
</gene>
<keyword evidence="3" id="KW-1185">Reference proteome</keyword>
<accession>A0A6A4I621</accession>
<sequence length="262" mass="28840">MSPTVTTTKTTTKLIAEMAATLEMLKQKEAEEKAREEAEKREREEAERKAEEQQKAKAEAACKEKERQEAECKAREKRDEAKRKVQVKTKRQGANQVPEAEAKKKKEMEERRKKLVAAADHCVSAPNLVASTMVNTHPPKKIKKSKEVVHSEDNEKAEPKTKRTAVKRKREAAGGDPSDSDPDANGSNDNAEDDDKSAPKKPKMEVCKHCTIWKEACVPALGLSLVCARCKQAKVACSLSGKPKKKGESEVGNLPSAPVAAT</sequence>
<organism evidence="2 3">
    <name type="scientific">Gymnopus androsaceus JB14</name>
    <dbReference type="NCBI Taxonomy" id="1447944"/>
    <lineage>
        <taxon>Eukaryota</taxon>
        <taxon>Fungi</taxon>
        <taxon>Dikarya</taxon>
        <taxon>Basidiomycota</taxon>
        <taxon>Agaricomycotina</taxon>
        <taxon>Agaricomycetes</taxon>
        <taxon>Agaricomycetidae</taxon>
        <taxon>Agaricales</taxon>
        <taxon>Marasmiineae</taxon>
        <taxon>Omphalotaceae</taxon>
        <taxon>Gymnopus</taxon>
    </lineage>
</organism>
<name>A0A6A4I621_9AGAR</name>
<evidence type="ECO:0000256" key="1">
    <source>
        <dbReference type="SAM" id="MobiDB-lite"/>
    </source>
</evidence>
<reference evidence="2" key="1">
    <citation type="journal article" date="2019" name="Environ. Microbiol.">
        <title>Fungal ecological strategies reflected in gene transcription - a case study of two litter decomposers.</title>
        <authorList>
            <person name="Barbi F."/>
            <person name="Kohler A."/>
            <person name="Barry K."/>
            <person name="Baskaran P."/>
            <person name="Daum C."/>
            <person name="Fauchery L."/>
            <person name="Ihrmark K."/>
            <person name="Kuo A."/>
            <person name="LaButti K."/>
            <person name="Lipzen A."/>
            <person name="Morin E."/>
            <person name="Grigoriev I.V."/>
            <person name="Henrissat B."/>
            <person name="Lindahl B."/>
            <person name="Martin F."/>
        </authorList>
    </citation>
    <scope>NUCLEOTIDE SEQUENCE</scope>
    <source>
        <strain evidence="2">JB14</strain>
    </source>
</reference>
<dbReference type="AlphaFoldDB" id="A0A6A4I621"/>
<protein>
    <submittedName>
        <fullName evidence="2">Uncharacterized protein</fullName>
    </submittedName>
</protein>
<feature type="compositionally biased region" description="Basic and acidic residues" evidence="1">
    <location>
        <begin position="145"/>
        <end position="161"/>
    </location>
</feature>
<evidence type="ECO:0000313" key="3">
    <source>
        <dbReference type="Proteomes" id="UP000799118"/>
    </source>
</evidence>
<feature type="compositionally biased region" description="Basic and acidic residues" evidence="1">
    <location>
        <begin position="100"/>
        <end position="112"/>
    </location>
</feature>
<feature type="region of interest" description="Disordered" evidence="1">
    <location>
        <begin position="239"/>
        <end position="262"/>
    </location>
</feature>
<feature type="region of interest" description="Disordered" evidence="1">
    <location>
        <begin position="27"/>
        <end position="202"/>
    </location>
</feature>
<feature type="compositionally biased region" description="Basic and acidic residues" evidence="1">
    <location>
        <begin position="27"/>
        <end position="83"/>
    </location>
</feature>